<dbReference type="PANTHER" id="PTHR43581:SF4">
    <property type="entry name" value="ATP_GTP PHOSPHATASE"/>
    <property type="match status" value="1"/>
</dbReference>
<evidence type="ECO:0000313" key="3">
    <source>
        <dbReference type="EMBL" id="GLK69791.1"/>
    </source>
</evidence>
<evidence type="ECO:0000256" key="1">
    <source>
        <dbReference type="SAM" id="MobiDB-lite"/>
    </source>
</evidence>
<dbReference type="EMBL" id="BSFI01000023">
    <property type="protein sequence ID" value="GLK69791.1"/>
    <property type="molecule type" value="Genomic_DNA"/>
</dbReference>
<dbReference type="AlphaFoldDB" id="A0A9W6MX86"/>
<dbReference type="Gene3D" id="3.40.50.300">
    <property type="entry name" value="P-loop containing nucleotide triphosphate hydrolases"/>
    <property type="match status" value="1"/>
</dbReference>
<feature type="compositionally biased region" description="Pro residues" evidence="1">
    <location>
        <begin position="824"/>
        <end position="835"/>
    </location>
</feature>
<dbReference type="GO" id="GO:0005524">
    <property type="term" value="F:ATP binding"/>
    <property type="evidence" value="ECO:0007669"/>
    <property type="project" value="InterPro"/>
</dbReference>
<keyword evidence="4" id="KW-1185">Reference proteome</keyword>
<accession>A0A9W6MX86</accession>
<dbReference type="PANTHER" id="PTHR43581">
    <property type="entry name" value="ATP/GTP PHOSPHATASE"/>
    <property type="match status" value="1"/>
</dbReference>
<dbReference type="SUPFAM" id="SSF52540">
    <property type="entry name" value="P-loop containing nucleoside triphosphate hydrolases"/>
    <property type="match status" value="1"/>
</dbReference>
<feature type="region of interest" description="Disordered" evidence="1">
    <location>
        <begin position="789"/>
        <end position="835"/>
    </location>
</feature>
<dbReference type="Pfam" id="PF13304">
    <property type="entry name" value="AAA_21"/>
    <property type="match status" value="1"/>
</dbReference>
<feature type="domain" description="ATPase AAA-type core" evidence="2">
    <location>
        <begin position="312"/>
        <end position="417"/>
    </location>
</feature>
<dbReference type="Proteomes" id="UP001143372">
    <property type="component" value="Unassembled WGS sequence"/>
</dbReference>
<dbReference type="InterPro" id="IPR003959">
    <property type="entry name" value="ATPase_AAA_core"/>
</dbReference>
<organism evidence="3 4">
    <name type="scientific">Hansschlegelia plantiphila</name>
    <dbReference type="NCBI Taxonomy" id="374655"/>
    <lineage>
        <taxon>Bacteria</taxon>
        <taxon>Pseudomonadati</taxon>
        <taxon>Pseudomonadota</taxon>
        <taxon>Alphaproteobacteria</taxon>
        <taxon>Hyphomicrobiales</taxon>
        <taxon>Methylopilaceae</taxon>
        <taxon>Hansschlegelia</taxon>
    </lineage>
</organism>
<comment type="caution">
    <text evidence="3">The sequence shown here is derived from an EMBL/GenBank/DDBJ whole genome shotgun (WGS) entry which is preliminary data.</text>
</comment>
<reference evidence="3" key="1">
    <citation type="journal article" date="2014" name="Int. J. Syst. Evol. Microbiol.">
        <title>Complete genome sequence of Corynebacterium casei LMG S-19264T (=DSM 44701T), isolated from a smear-ripened cheese.</title>
        <authorList>
            <consortium name="US DOE Joint Genome Institute (JGI-PGF)"/>
            <person name="Walter F."/>
            <person name="Albersmeier A."/>
            <person name="Kalinowski J."/>
            <person name="Ruckert C."/>
        </authorList>
    </citation>
    <scope>NUCLEOTIDE SEQUENCE</scope>
    <source>
        <strain evidence="3">VKM B-2347</strain>
    </source>
</reference>
<dbReference type="InterPro" id="IPR027417">
    <property type="entry name" value="P-loop_NTPase"/>
</dbReference>
<proteinExistence type="predicted"/>
<gene>
    <name evidence="3" type="ORF">GCM10008179_34290</name>
</gene>
<dbReference type="RefSeq" id="WP_271170005.1">
    <property type="nucleotide sequence ID" value="NZ_BSFI01000023.1"/>
</dbReference>
<dbReference type="GO" id="GO:0016887">
    <property type="term" value="F:ATP hydrolysis activity"/>
    <property type="evidence" value="ECO:0007669"/>
    <property type="project" value="InterPro"/>
</dbReference>
<dbReference type="InterPro" id="IPR051396">
    <property type="entry name" value="Bact_Antivir_Def_Nuclease"/>
</dbReference>
<evidence type="ECO:0000313" key="4">
    <source>
        <dbReference type="Proteomes" id="UP001143372"/>
    </source>
</evidence>
<dbReference type="CDD" id="cd00267">
    <property type="entry name" value="ABC_ATPase"/>
    <property type="match status" value="1"/>
</dbReference>
<name>A0A9W6MX86_9HYPH</name>
<protein>
    <recommendedName>
        <fullName evidence="2">ATPase AAA-type core domain-containing protein</fullName>
    </recommendedName>
</protein>
<evidence type="ECO:0000259" key="2">
    <source>
        <dbReference type="Pfam" id="PF13304"/>
    </source>
</evidence>
<feature type="compositionally biased region" description="Polar residues" evidence="1">
    <location>
        <begin position="789"/>
        <end position="804"/>
    </location>
</feature>
<sequence>MKLKTAYARFYKSFNFDHARKLDTRVQPQPWEIFRDRFYPYVTVELDPRITTVVGANESGKSHLLGVIKNAITGKEIEQRDLCRYSPFFGVAKGQRCWPHVGVGWDGLSEEEAKEIAKVLEITDTGFRRFLMFREEPATLTVWLPHGDSFDKYELSEGQTRQIEQLVPRPFEIDSGVALPNSVPFSFLEKGGDAPVATYSRSLIESLIGAISGLRPLIKGGAAAVQQNAGQVVSALADLSEPIAAHVDKSTLKSLELGRSLLLTLGEIDPNSLAELANGIDHQHDGYVGGLLESANQQLDRKLNFRRYWVQDRDFSLKVSTRDRELVFVISDRTGTVYTFSERSSGLRYFLSYLIQTQIHRPSSERESILLMDEPDTYLSAEAQQDLMRVFRDLAEPEPGVEPIQVVYVTHSPFLLDKNHSERIRVLEKGSGFDGTRVVPSVSRNHYEPLRSAFGAFVGESAFVGSVNLLVEGAADQIILAGTANLTRLSSPGIQDDTLDLNRMVIVPSGSAQEIGYTVFRIRGQGADKPPVVALLDGDEEGVTAKADFAKDQRLRKLIKAENILDLKQLGEGVDGWPAAPVIEDLVPAPLAHRAMELVIEEVTKFREGTPPTIPLSTIEEEIAKGGPMLEAINREVKRHKGRIDKIAFAKALIEICNKPDANLGPHVDQFLSRMRIIFRAVNEAVRRASDDAANKKLETLVAERIALFKVDHPAHATREQVTIALRQIEAQLDDSAEAEAIRNTMVPIRRDHNLHEDPAARINDYASLLEQLDGLKHAWRAQLTASKQSVALTEPQPRTNRTNGKADPSTKARDRPRSKKAPPAKPVSPSPSGA</sequence>
<reference evidence="3" key="2">
    <citation type="submission" date="2023-01" db="EMBL/GenBank/DDBJ databases">
        <authorList>
            <person name="Sun Q."/>
            <person name="Evtushenko L."/>
        </authorList>
    </citation>
    <scope>NUCLEOTIDE SEQUENCE</scope>
    <source>
        <strain evidence="3">VKM B-2347</strain>
    </source>
</reference>